<reference evidence="1" key="1">
    <citation type="submission" date="2023-03" db="EMBL/GenBank/DDBJ databases">
        <title>Andean soil-derived lignocellulolytic bacterial consortium as a source of novel taxa and putative plastic-active enzymes.</title>
        <authorList>
            <person name="Diaz-Garcia L."/>
            <person name="Chuvochina M."/>
            <person name="Feuerriegel G."/>
            <person name="Bunk B."/>
            <person name="Sproer C."/>
            <person name="Streit W.R."/>
            <person name="Rodriguez L.M."/>
            <person name="Overmann J."/>
            <person name="Jimenez D.J."/>
        </authorList>
    </citation>
    <scope>NUCLEOTIDE SEQUENCE</scope>
    <source>
        <strain evidence="1">MAG 3858</strain>
    </source>
</reference>
<organism evidence="1 2">
    <name type="scientific">Candidatus Pedobacter colombiensis</name>
    <dbReference type="NCBI Taxonomy" id="3121371"/>
    <lineage>
        <taxon>Bacteria</taxon>
        <taxon>Pseudomonadati</taxon>
        <taxon>Bacteroidota</taxon>
        <taxon>Sphingobacteriia</taxon>
        <taxon>Sphingobacteriales</taxon>
        <taxon>Sphingobacteriaceae</taxon>
        <taxon>Pedobacter</taxon>
    </lineage>
</organism>
<name>A0AAJ5W779_9SPHI</name>
<dbReference type="AlphaFoldDB" id="A0AAJ5W779"/>
<dbReference type="Proteomes" id="UP001214530">
    <property type="component" value="Chromosome"/>
</dbReference>
<evidence type="ECO:0000313" key="1">
    <source>
        <dbReference type="EMBL" id="WEK18860.1"/>
    </source>
</evidence>
<accession>A0AAJ5W779</accession>
<protein>
    <submittedName>
        <fullName evidence="1">Uncharacterized protein</fullName>
    </submittedName>
</protein>
<dbReference type="EMBL" id="CP119313">
    <property type="protein sequence ID" value="WEK18860.1"/>
    <property type="molecule type" value="Genomic_DNA"/>
</dbReference>
<proteinExistence type="predicted"/>
<evidence type="ECO:0000313" key="2">
    <source>
        <dbReference type="Proteomes" id="UP001214530"/>
    </source>
</evidence>
<gene>
    <name evidence="1" type="ORF">P0Y49_18965</name>
</gene>
<sequence>MKTNLKITISIVCIIMLHSCGNRIENNVSSREGGIFPAKKANENHFEDTQNFQLFWNGFRKAISSKNAKNITEFISIPFEVKGFEDRDPQFVISDKDSINKVFGKFLSEESIMYHDSIVTHFQLTQKIADIGTYAEYSDYDNNKRIENMEFSRNANGWKLYRVYMNTKKNK</sequence>